<keyword evidence="1" id="KW-1133">Transmembrane helix</keyword>
<keyword evidence="3" id="KW-1185">Reference proteome</keyword>
<keyword evidence="1" id="KW-0472">Membrane</keyword>
<protein>
    <recommendedName>
        <fullName evidence="4">Transposase</fullName>
    </recommendedName>
</protein>
<gene>
    <name evidence="2" type="ORF">H1P_2740009</name>
</gene>
<evidence type="ECO:0000313" key="3">
    <source>
        <dbReference type="Proteomes" id="UP000320055"/>
    </source>
</evidence>
<reference evidence="2 3" key="1">
    <citation type="submission" date="2019-01" db="EMBL/GenBank/DDBJ databases">
        <authorList>
            <person name="Brito A."/>
        </authorList>
    </citation>
    <scope>NUCLEOTIDE SEQUENCE [LARGE SCALE GENOMIC DNA]</scope>
    <source>
        <strain evidence="2">1</strain>
    </source>
</reference>
<organism evidence="2 3">
    <name type="scientific">Hyella patelloides LEGE 07179</name>
    <dbReference type="NCBI Taxonomy" id="945734"/>
    <lineage>
        <taxon>Bacteria</taxon>
        <taxon>Bacillati</taxon>
        <taxon>Cyanobacteriota</taxon>
        <taxon>Cyanophyceae</taxon>
        <taxon>Pleurocapsales</taxon>
        <taxon>Hyellaceae</taxon>
        <taxon>Hyella</taxon>
    </lineage>
</organism>
<proteinExistence type="predicted"/>
<dbReference type="AlphaFoldDB" id="A0A563VT39"/>
<dbReference type="Proteomes" id="UP000320055">
    <property type="component" value="Unassembled WGS sequence"/>
</dbReference>
<name>A0A563VT39_9CYAN</name>
<dbReference type="OrthoDB" id="503272at2"/>
<evidence type="ECO:0000256" key="1">
    <source>
        <dbReference type="SAM" id="Phobius"/>
    </source>
</evidence>
<sequence length="72" mass="8719">MQVHSLRLLYVGISFLLVNIWINILWRKISQPRRGGRLIYREIFNLKQMLEFLRQSVDRIYQVREAIYLPSG</sequence>
<keyword evidence="1" id="KW-0812">Transmembrane</keyword>
<evidence type="ECO:0008006" key="4">
    <source>
        <dbReference type="Google" id="ProtNLM"/>
    </source>
</evidence>
<feature type="transmembrane region" description="Helical" evidence="1">
    <location>
        <begin position="6"/>
        <end position="26"/>
    </location>
</feature>
<dbReference type="EMBL" id="CAACVJ010000195">
    <property type="protein sequence ID" value="VEP14607.1"/>
    <property type="molecule type" value="Genomic_DNA"/>
</dbReference>
<accession>A0A563VT39</accession>
<evidence type="ECO:0000313" key="2">
    <source>
        <dbReference type="EMBL" id="VEP14607.1"/>
    </source>
</evidence>